<evidence type="ECO:0008006" key="3">
    <source>
        <dbReference type="Google" id="ProtNLM"/>
    </source>
</evidence>
<evidence type="ECO:0000313" key="2">
    <source>
        <dbReference type="Proteomes" id="UP000317332"/>
    </source>
</evidence>
<proteinExistence type="predicted"/>
<sequence>MKNTITKLFIILYIILISCVEKSKNINQLQTEPTTDTLVKHAQVVINFKSDRKELLDYINIVDYETFYGNQPSIDKDRIDSTHLKIVLNSFTKSKIIEMVIFDAQEIYQTRVFISPNDTLNIELIGGEMSFVGKNKHHGFFKSLDSLTNNWSSLVANKGLNHYKQQSVELYNEKINFYEDFIKKNNTTEEFNSQIKSEIKFEYLYNLVAPRSKKSADGAYNLNDENGLGNLLGDSFLANEKELINLEKYFDGIELEYFKQNQHIANDYYKRSLVMYIRHYFTQQEFIDYTRENFERELLFINENLDNNIANYAKGRLITDFFDKGFGLDVKNKNYLKSQIDTFLENDNLPDDYKSEVEKVKEELTILSSKIPNEILEEKLLTYNGDTITLKNLIESSKNKLLISFWGYESRCDPCIFGIQRLNKFELNYNIDFKYISVENNSDNWKNGLKSISHLINKDHHYKILDDNMKSKILSFFKVRINQTIEIPRYLAVDNNFNLLMNNIPRPFDSLVFKNSLKNLYELNFEE</sequence>
<dbReference type="Gene3D" id="3.40.30.10">
    <property type="entry name" value="Glutaredoxin"/>
    <property type="match status" value="1"/>
</dbReference>
<dbReference type="PROSITE" id="PS51257">
    <property type="entry name" value="PROKAR_LIPOPROTEIN"/>
    <property type="match status" value="1"/>
</dbReference>
<evidence type="ECO:0000313" key="1">
    <source>
        <dbReference type="EMBL" id="TPV34678.1"/>
    </source>
</evidence>
<accession>A0A506PMB6</accession>
<organism evidence="1 2">
    <name type="scientific">Paucihalobacter ruber</name>
    <dbReference type="NCBI Taxonomy" id="2567861"/>
    <lineage>
        <taxon>Bacteria</taxon>
        <taxon>Pseudomonadati</taxon>
        <taxon>Bacteroidota</taxon>
        <taxon>Flavobacteriia</taxon>
        <taxon>Flavobacteriales</taxon>
        <taxon>Flavobacteriaceae</taxon>
        <taxon>Paucihalobacter</taxon>
    </lineage>
</organism>
<keyword evidence="2" id="KW-1185">Reference proteome</keyword>
<dbReference type="OrthoDB" id="1098640at2"/>
<dbReference type="RefSeq" id="WP_140989101.1">
    <property type="nucleotide sequence ID" value="NZ_VHIQ01000002.1"/>
</dbReference>
<gene>
    <name evidence="1" type="ORF">FJ651_03875</name>
</gene>
<reference evidence="1 2" key="1">
    <citation type="submission" date="2019-06" db="EMBL/GenBank/DDBJ databases">
        <title>Flavobacteriaceae Paucihalobacterium erythroidium CWB-1, complete genome.</title>
        <authorList>
            <person name="Wu S."/>
        </authorList>
    </citation>
    <scope>NUCLEOTIDE SEQUENCE [LARGE SCALE GENOMIC DNA]</scope>
    <source>
        <strain evidence="1 2">CWB-1</strain>
    </source>
</reference>
<dbReference type="AlphaFoldDB" id="A0A506PMB6"/>
<protein>
    <recommendedName>
        <fullName evidence="3">Thioredoxin domain-containing protein</fullName>
    </recommendedName>
</protein>
<dbReference type="EMBL" id="VHIQ01000002">
    <property type="protein sequence ID" value="TPV34678.1"/>
    <property type="molecule type" value="Genomic_DNA"/>
</dbReference>
<dbReference type="Proteomes" id="UP000317332">
    <property type="component" value="Unassembled WGS sequence"/>
</dbReference>
<comment type="caution">
    <text evidence="1">The sequence shown here is derived from an EMBL/GenBank/DDBJ whole genome shotgun (WGS) entry which is preliminary data.</text>
</comment>
<name>A0A506PMB6_9FLAO</name>